<evidence type="ECO:0000256" key="1">
    <source>
        <dbReference type="SAM" id="MobiDB-lite"/>
    </source>
</evidence>
<reference evidence="3" key="1">
    <citation type="journal article" date="2017" name="Nat. Ecol. Evol.">
        <title>Genome expansion and lineage-specific genetic innovations in the forest pathogenic fungi Armillaria.</title>
        <authorList>
            <person name="Sipos G."/>
            <person name="Prasanna A.N."/>
            <person name="Walter M.C."/>
            <person name="O'Connor E."/>
            <person name="Balint B."/>
            <person name="Krizsan K."/>
            <person name="Kiss B."/>
            <person name="Hess J."/>
            <person name="Varga T."/>
            <person name="Slot J."/>
            <person name="Riley R."/>
            <person name="Boka B."/>
            <person name="Rigling D."/>
            <person name="Barry K."/>
            <person name="Lee J."/>
            <person name="Mihaltcheva S."/>
            <person name="LaButti K."/>
            <person name="Lipzen A."/>
            <person name="Waldron R."/>
            <person name="Moloney N.M."/>
            <person name="Sperisen C."/>
            <person name="Kredics L."/>
            <person name="Vagvoelgyi C."/>
            <person name="Patrignani A."/>
            <person name="Fitzpatrick D."/>
            <person name="Nagy I."/>
            <person name="Doyle S."/>
            <person name="Anderson J.B."/>
            <person name="Grigoriev I.V."/>
            <person name="Gueldener U."/>
            <person name="Muensterkoetter M."/>
            <person name="Nagy L.G."/>
        </authorList>
    </citation>
    <scope>NUCLEOTIDE SEQUENCE [LARGE SCALE GENOMIC DNA]</scope>
    <source>
        <strain evidence="3">C18/9</strain>
    </source>
</reference>
<evidence type="ECO:0000313" key="3">
    <source>
        <dbReference type="Proteomes" id="UP000219338"/>
    </source>
</evidence>
<evidence type="ECO:0000313" key="2">
    <source>
        <dbReference type="EMBL" id="SJL03966.1"/>
    </source>
</evidence>
<dbReference type="OrthoDB" id="10262413at2759"/>
<organism evidence="2 3">
    <name type="scientific">Armillaria ostoyae</name>
    <name type="common">Armillaria root rot fungus</name>
    <dbReference type="NCBI Taxonomy" id="47428"/>
    <lineage>
        <taxon>Eukaryota</taxon>
        <taxon>Fungi</taxon>
        <taxon>Dikarya</taxon>
        <taxon>Basidiomycota</taxon>
        <taxon>Agaricomycotina</taxon>
        <taxon>Agaricomycetes</taxon>
        <taxon>Agaricomycetidae</taxon>
        <taxon>Agaricales</taxon>
        <taxon>Marasmiineae</taxon>
        <taxon>Physalacriaceae</taxon>
        <taxon>Armillaria</taxon>
    </lineage>
</organism>
<feature type="compositionally biased region" description="Basic and acidic residues" evidence="1">
    <location>
        <begin position="51"/>
        <end position="63"/>
    </location>
</feature>
<gene>
    <name evidence="2" type="ORF">ARMOST_07323</name>
</gene>
<accession>A0A284R5H7</accession>
<dbReference type="AlphaFoldDB" id="A0A284R5H7"/>
<sequence>MSAIAWHLDNATRVTYILHSKTERSLPRHRLLQIATTFRSPGNSARRKRSLREDREGPYPHPHSELSFTDVVYSDLDIPLFETLPSSQPRRKVDLAVIAADNEGYVKTYIVLSYYLRIKFVEASLARKQGGVVGEVKNYWLIADVNEMADLYLIIFKSRPLAVFCTCRIPAFALLVEVARLCPNGSLSTGQDALPMIQAPTFPIHRCITTSRKATHRQLALFYIMRCI</sequence>
<protein>
    <submittedName>
        <fullName evidence="2">Uncharacterized protein</fullName>
    </submittedName>
</protein>
<dbReference type="STRING" id="47428.A0A284R5H7"/>
<dbReference type="Proteomes" id="UP000219338">
    <property type="component" value="Unassembled WGS sequence"/>
</dbReference>
<proteinExistence type="predicted"/>
<dbReference type="EMBL" id="FUEG01000004">
    <property type="protein sequence ID" value="SJL03966.1"/>
    <property type="molecule type" value="Genomic_DNA"/>
</dbReference>
<name>A0A284R5H7_ARMOS</name>
<keyword evidence="3" id="KW-1185">Reference proteome</keyword>
<feature type="region of interest" description="Disordered" evidence="1">
    <location>
        <begin position="40"/>
        <end position="63"/>
    </location>
</feature>